<dbReference type="AlphaFoldDB" id="A0A7W7B2T7"/>
<name>A0A7W7B2T7_9SPHN</name>
<dbReference type="PANTHER" id="PTHR42930:SF3">
    <property type="entry name" value="PHOSPHATE-SPECIFIC TRANSPORT SYSTEM ACCESSORY PROTEIN PHOU"/>
    <property type="match status" value="1"/>
</dbReference>
<feature type="domain" description="PhoU" evidence="9">
    <location>
        <begin position="26"/>
        <end position="113"/>
    </location>
</feature>
<dbReference type="Proteomes" id="UP000566324">
    <property type="component" value="Unassembled WGS sequence"/>
</dbReference>
<evidence type="ECO:0000256" key="5">
    <source>
        <dbReference type="ARBA" id="ARBA00022490"/>
    </source>
</evidence>
<comment type="similarity">
    <text evidence="2 8">Belongs to the PhoU family.</text>
</comment>
<dbReference type="Pfam" id="PF01895">
    <property type="entry name" value="PhoU"/>
    <property type="match status" value="2"/>
</dbReference>
<evidence type="ECO:0000256" key="7">
    <source>
        <dbReference type="ARBA" id="ARBA00056181"/>
    </source>
</evidence>
<reference evidence="10 11" key="1">
    <citation type="submission" date="2020-08" db="EMBL/GenBank/DDBJ databases">
        <title>Genomic Encyclopedia of Type Strains, Phase IV (KMG-IV): sequencing the most valuable type-strain genomes for metagenomic binning, comparative biology and taxonomic classification.</title>
        <authorList>
            <person name="Goeker M."/>
        </authorList>
    </citation>
    <scope>NUCLEOTIDE SEQUENCE [LARGE SCALE GENOMIC DNA]</scope>
    <source>
        <strain evidence="10 11">DSM 17328</strain>
    </source>
</reference>
<dbReference type="RefSeq" id="WP_184070184.1">
    <property type="nucleotide sequence ID" value="NZ_JACHNZ010000031.1"/>
</dbReference>
<evidence type="ECO:0000256" key="1">
    <source>
        <dbReference type="ARBA" id="ARBA00004496"/>
    </source>
</evidence>
<dbReference type="NCBIfam" id="TIGR02135">
    <property type="entry name" value="phoU_full"/>
    <property type="match status" value="1"/>
</dbReference>
<comment type="caution">
    <text evidence="10">The sequence shown here is derived from an EMBL/GenBank/DDBJ whole genome shotgun (WGS) entry which is preliminary data.</text>
</comment>
<feature type="domain" description="PhoU" evidence="9">
    <location>
        <begin position="129"/>
        <end position="213"/>
    </location>
</feature>
<dbReference type="InterPro" id="IPR026022">
    <property type="entry name" value="PhoU_dom"/>
</dbReference>
<evidence type="ECO:0000256" key="4">
    <source>
        <dbReference type="ARBA" id="ARBA00022448"/>
    </source>
</evidence>
<evidence type="ECO:0000256" key="6">
    <source>
        <dbReference type="ARBA" id="ARBA00022592"/>
    </source>
</evidence>
<protein>
    <recommendedName>
        <fullName evidence="8">Phosphate-specific transport system accessory protein PhoU</fullName>
    </recommendedName>
</protein>
<organism evidence="10 11">
    <name type="scientific">Sphingosinicella soli</name>
    <dbReference type="NCBI Taxonomy" id="333708"/>
    <lineage>
        <taxon>Bacteria</taxon>
        <taxon>Pseudomonadati</taxon>
        <taxon>Pseudomonadota</taxon>
        <taxon>Alphaproteobacteria</taxon>
        <taxon>Sphingomonadales</taxon>
        <taxon>Sphingosinicellaceae</taxon>
        <taxon>Sphingosinicella</taxon>
    </lineage>
</organism>
<dbReference type="PANTHER" id="PTHR42930">
    <property type="entry name" value="PHOSPHATE-SPECIFIC TRANSPORT SYSTEM ACCESSORY PROTEIN PHOU"/>
    <property type="match status" value="1"/>
</dbReference>
<dbReference type="GO" id="GO:0006817">
    <property type="term" value="P:phosphate ion transport"/>
    <property type="evidence" value="ECO:0007669"/>
    <property type="project" value="UniProtKB-KW"/>
</dbReference>
<comment type="subcellular location">
    <subcellularLocation>
        <location evidence="1 8">Cytoplasm</location>
    </subcellularLocation>
</comment>
<dbReference type="Gene3D" id="1.20.58.220">
    <property type="entry name" value="Phosphate transport system protein phou homolog 2, domain 2"/>
    <property type="match status" value="1"/>
</dbReference>
<dbReference type="PIRSF" id="PIRSF003107">
    <property type="entry name" value="PhoU"/>
    <property type="match status" value="1"/>
</dbReference>
<evidence type="ECO:0000259" key="9">
    <source>
        <dbReference type="Pfam" id="PF01895"/>
    </source>
</evidence>
<evidence type="ECO:0000256" key="2">
    <source>
        <dbReference type="ARBA" id="ARBA00008107"/>
    </source>
</evidence>
<dbReference type="FunFam" id="1.20.58.220:FF:000004">
    <property type="entry name" value="Phosphate-specific transport system accessory protein PhoU"/>
    <property type="match status" value="1"/>
</dbReference>
<accession>A0A7W7B2T7</accession>
<comment type="function">
    <text evidence="7 8">Plays a role in the regulation of phosphate uptake.</text>
</comment>
<dbReference type="GO" id="GO:0030643">
    <property type="term" value="P:intracellular phosphate ion homeostasis"/>
    <property type="evidence" value="ECO:0007669"/>
    <property type="project" value="InterPro"/>
</dbReference>
<keyword evidence="4 8" id="KW-0813">Transport</keyword>
<evidence type="ECO:0000256" key="8">
    <source>
        <dbReference type="PIRNR" id="PIRNR003107"/>
    </source>
</evidence>
<proteinExistence type="inferred from homology"/>
<keyword evidence="11" id="KW-1185">Reference proteome</keyword>
<sequence>MNTTTPTAHTVKSFDDDLRQLRLLIGEMGGLAKDQVDRSVAAIVARDADAAQEVVQSDPRIDKLEAEVEQLAIATIARRAPLADDLREVIAALKISAVIERIGDYAKNNAKRVNSIAQDSPIRPMVIVPEMARIVSQMVDDALDAYARRDPELARDVWKRDNSVDEYYNSLFRALLTFMMENPHHITPSTHMLFIAKNLERIGDHATNIAEVVYYTVTGEHLTERQKADETVYTVSEDVEGEQER</sequence>
<evidence type="ECO:0000256" key="3">
    <source>
        <dbReference type="ARBA" id="ARBA00011738"/>
    </source>
</evidence>
<dbReference type="InterPro" id="IPR028366">
    <property type="entry name" value="PhoU"/>
</dbReference>
<evidence type="ECO:0000313" key="10">
    <source>
        <dbReference type="EMBL" id="MBB4632994.1"/>
    </source>
</evidence>
<dbReference type="GO" id="GO:0005737">
    <property type="term" value="C:cytoplasm"/>
    <property type="evidence" value="ECO:0007669"/>
    <property type="project" value="UniProtKB-SubCell"/>
</dbReference>
<comment type="subunit">
    <text evidence="3 8">Homodimer.</text>
</comment>
<gene>
    <name evidence="10" type="ORF">GGQ98_002623</name>
</gene>
<keyword evidence="5 8" id="KW-0963">Cytoplasm</keyword>
<dbReference type="InterPro" id="IPR038078">
    <property type="entry name" value="PhoU-like_sf"/>
</dbReference>
<keyword evidence="6 8" id="KW-0592">Phosphate transport</keyword>
<dbReference type="GO" id="GO:0045936">
    <property type="term" value="P:negative regulation of phosphate metabolic process"/>
    <property type="evidence" value="ECO:0007669"/>
    <property type="project" value="InterPro"/>
</dbReference>
<dbReference type="SUPFAM" id="SSF109755">
    <property type="entry name" value="PhoU-like"/>
    <property type="match status" value="1"/>
</dbReference>
<dbReference type="EMBL" id="JACHNZ010000031">
    <property type="protein sequence ID" value="MBB4632994.1"/>
    <property type="molecule type" value="Genomic_DNA"/>
</dbReference>
<evidence type="ECO:0000313" key="11">
    <source>
        <dbReference type="Proteomes" id="UP000566324"/>
    </source>
</evidence>